<evidence type="ECO:0000256" key="1">
    <source>
        <dbReference type="ARBA" id="ARBA00022531"/>
    </source>
</evidence>
<dbReference type="Pfam" id="PF13460">
    <property type="entry name" value="NAD_binding_10"/>
    <property type="match status" value="1"/>
</dbReference>
<evidence type="ECO:0000259" key="3">
    <source>
        <dbReference type="Pfam" id="PF13460"/>
    </source>
</evidence>
<dbReference type="AlphaFoldDB" id="A0A1M5F500"/>
<evidence type="ECO:0000313" key="4">
    <source>
        <dbReference type="EMBL" id="SHF86604.1"/>
    </source>
</evidence>
<dbReference type="Proteomes" id="UP000184406">
    <property type="component" value="Unassembled WGS sequence"/>
</dbReference>
<reference evidence="5" key="1">
    <citation type="submission" date="2016-11" db="EMBL/GenBank/DDBJ databases">
        <authorList>
            <person name="Varghese N."/>
            <person name="Submissions S."/>
        </authorList>
    </citation>
    <scope>NUCLEOTIDE SEQUENCE [LARGE SCALE GENOMIC DNA]</scope>
    <source>
        <strain evidence="5">DSM 17539</strain>
    </source>
</reference>
<dbReference type="InterPro" id="IPR044256">
    <property type="entry name" value="HCF244-like"/>
</dbReference>
<dbReference type="PANTHER" id="PTHR47128">
    <property type="match status" value="1"/>
</dbReference>
<gene>
    <name evidence="4" type="ORF">SAMN03080594_108149</name>
</gene>
<dbReference type="InterPro" id="IPR036291">
    <property type="entry name" value="NAD(P)-bd_dom_sf"/>
</dbReference>
<evidence type="ECO:0000313" key="5">
    <source>
        <dbReference type="Proteomes" id="UP000184406"/>
    </source>
</evidence>
<keyword evidence="1" id="KW-0602">Photosynthesis</keyword>
<dbReference type="SUPFAM" id="SSF51735">
    <property type="entry name" value="NAD(P)-binding Rossmann-fold domains"/>
    <property type="match status" value="1"/>
</dbReference>
<keyword evidence="2" id="KW-0604">Photosystem II</keyword>
<dbReference type="GO" id="GO:0015979">
    <property type="term" value="P:photosynthesis"/>
    <property type="evidence" value="ECO:0007669"/>
    <property type="project" value="UniProtKB-KW"/>
</dbReference>
<proteinExistence type="predicted"/>
<protein>
    <submittedName>
        <fullName evidence="4">Uncharacterized conserved protein YbjT, contains NAD(P)-binding and DUF2867 domains</fullName>
    </submittedName>
</protein>
<dbReference type="EMBL" id="FQUX01000008">
    <property type="protein sequence ID" value="SHF86604.1"/>
    <property type="molecule type" value="Genomic_DNA"/>
</dbReference>
<dbReference type="GO" id="GO:0009523">
    <property type="term" value="C:photosystem II"/>
    <property type="evidence" value="ECO:0007669"/>
    <property type="project" value="UniProtKB-KW"/>
</dbReference>
<keyword evidence="5" id="KW-1185">Reference proteome</keyword>
<feature type="domain" description="NAD(P)-binding" evidence="3">
    <location>
        <begin position="8"/>
        <end position="141"/>
    </location>
</feature>
<organism evidence="4 5">
    <name type="scientific">Arenibacter palladensis</name>
    <dbReference type="NCBI Taxonomy" id="237373"/>
    <lineage>
        <taxon>Bacteria</taxon>
        <taxon>Pseudomonadati</taxon>
        <taxon>Bacteroidota</taxon>
        <taxon>Flavobacteriia</taxon>
        <taxon>Flavobacteriales</taxon>
        <taxon>Flavobacteriaceae</taxon>
        <taxon>Arenibacter</taxon>
    </lineage>
</organism>
<dbReference type="InterPro" id="IPR016040">
    <property type="entry name" value="NAD(P)-bd_dom"/>
</dbReference>
<evidence type="ECO:0000256" key="2">
    <source>
        <dbReference type="ARBA" id="ARBA00023276"/>
    </source>
</evidence>
<accession>A0A1M5F500</accession>
<dbReference type="PANTHER" id="PTHR47128:SF2">
    <property type="entry name" value="PROTEIN HIGH CHLOROPHYLL FLUORESCENCE PHENOTYPE 244, CHLOROPLASTIC"/>
    <property type="match status" value="1"/>
</dbReference>
<name>A0A1M5F500_9FLAO</name>
<dbReference type="OrthoDB" id="9771302at2"/>
<sequence>MKRVLVTGGSGSLGKVIIRELVRLGYHPSILSKKTNYISPTGSTILMGDLTDKRSLPDINTDVIIHCASNAMDSENVDVKGTEHLIGAINKDSSPHLIYISIVGVDKSTFSYYTHKRKAEVIIENSKVPYTILRLTQFHDFVVQRMIYNLQDEESPEFKIPEGLKFQSIDITDASKYIAELVEKEPLNTTVTLGGPEVMSLKEMAQIYFNQINRDKKVIEVSESTLDSEFYAIFRSGSNLCPENRYGSIRWSDFLSKRIIEG</sequence>
<dbReference type="RefSeq" id="WP_072864364.1">
    <property type="nucleotide sequence ID" value="NZ_FQUX01000008.1"/>
</dbReference>
<dbReference type="Gene3D" id="3.40.50.720">
    <property type="entry name" value="NAD(P)-binding Rossmann-like Domain"/>
    <property type="match status" value="1"/>
</dbReference>